<evidence type="ECO:0000256" key="1">
    <source>
        <dbReference type="ARBA" id="ARBA00022679"/>
    </source>
</evidence>
<evidence type="ECO:0000259" key="4">
    <source>
        <dbReference type="PROSITE" id="PS51186"/>
    </source>
</evidence>
<dbReference type="SUPFAM" id="SSF55729">
    <property type="entry name" value="Acyl-CoA N-acyltransferases (Nat)"/>
    <property type="match status" value="1"/>
</dbReference>
<evidence type="ECO:0000256" key="2">
    <source>
        <dbReference type="ARBA" id="ARBA00023315"/>
    </source>
</evidence>
<sequence length="362" mass="39647">MLAFPSPSALASHKHSSPSLSSLSSPSSSSSSALLCVVEAPPSSCCSTFQASFRRCGNSKSTAASSCSSKVPFPSYRSVEAAPSACCYSKNYEAASLSSSSCSKLGARLSLNSRPPHPLQSCRQGVLSGSLRKMRSPCSSLCLQAPNQARYAENFLCGIWWWQLGKNRRGRVQASVPLPQPLRFIRRAFLSRLLTYSSNFSDIDPVQLSELWAKTLKVSRDPRKILKAFHHSFVFVVVLAQVENDISGSTSSTKIIGVGRAVSDGAFIATICDVAVDPEYQKRGIGRRIVKQLVQDMKRKGGPTGYAVFPPKASWRFFWMIGFRSDRKYRFMAYRDKEELTSRSSIGKENICGNTGDSDCSI</sequence>
<evidence type="ECO:0000256" key="3">
    <source>
        <dbReference type="SAM" id="MobiDB-lite"/>
    </source>
</evidence>
<feature type="region of interest" description="Disordered" evidence="3">
    <location>
        <begin position="1"/>
        <end position="25"/>
    </location>
</feature>
<keyword evidence="6" id="KW-1185">Reference proteome</keyword>
<proteinExistence type="predicted"/>
<dbReference type="PANTHER" id="PTHR43626">
    <property type="entry name" value="ACYL-COA N-ACYLTRANSFERASE"/>
    <property type="match status" value="1"/>
</dbReference>
<evidence type="ECO:0000313" key="5">
    <source>
        <dbReference type="EMBL" id="CAK9194664.1"/>
    </source>
</evidence>
<dbReference type="InterPro" id="IPR045039">
    <property type="entry name" value="NSI-like"/>
</dbReference>
<reference evidence="5" key="1">
    <citation type="submission" date="2024-02" db="EMBL/GenBank/DDBJ databases">
        <authorList>
            <consortium name="ELIXIR-Norway"/>
            <consortium name="Elixir Norway"/>
        </authorList>
    </citation>
    <scope>NUCLEOTIDE SEQUENCE</scope>
</reference>
<protein>
    <recommendedName>
        <fullName evidence="4">N-acetyltransferase domain-containing protein</fullName>
    </recommendedName>
</protein>
<evidence type="ECO:0000313" key="6">
    <source>
        <dbReference type="Proteomes" id="UP001497512"/>
    </source>
</evidence>
<organism evidence="5 6">
    <name type="scientific">Sphagnum troendelagicum</name>
    <dbReference type="NCBI Taxonomy" id="128251"/>
    <lineage>
        <taxon>Eukaryota</taxon>
        <taxon>Viridiplantae</taxon>
        <taxon>Streptophyta</taxon>
        <taxon>Embryophyta</taxon>
        <taxon>Bryophyta</taxon>
        <taxon>Sphagnophytina</taxon>
        <taxon>Sphagnopsida</taxon>
        <taxon>Sphagnales</taxon>
        <taxon>Sphagnaceae</taxon>
        <taxon>Sphagnum</taxon>
    </lineage>
</organism>
<name>A0ABP0TFD6_9BRYO</name>
<dbReference type="InterPro" id="IPR016181">
    <property type="entry name" value="Acyl_CoA_acyltransferase"/>
</dbReference>
<dbReference type="CDD" id="cd04301">
    <property type="entry name" value="NAT_SF"/>
    <property type="match status" value="1"/>
</dbReference>
<keyword evidence="2" id="KW-0012">Acyltransferase</keyword>
<dbReference type="Proteomes" id="UP001497512">
    <property type="component" value="Chromosome 10"/>
</dbReference>
<dbReference type="InterPro" id="IPR000182">
    <property type="entry name" value="GNAT_dom"/>
</dbReference>
<accession>A0ABP0TFD6</accession>
<keyword evidence="1" id="KW-0808">Transferase</keyword>
<gene>
    <name evidence="5" type="ORF">CSSPTR1EN2_LOCUS2639</name>
</gene>
<dbReference type="PROSITE" id="PS51186">
    <property type="entry name" value="GNAT"/>
    <property type="match status" value="1"/>
</dbReference>
<dbReference type="Gene3D" id="3.40.630.30">
    <property type="match status" value="1"/>
</dbReference>
<feature type="domain" description="N-acetyltransferase" evidence="4">
    <location>
        <begin position="198"/>
        <end position="341"/>
    </location>
</feature>
<dbReference type="EMBL" id="OZ019902">
    <property type="protein sequence ID" value="CAK9194664.1"/>
    <property type="molecule type" value="Genomic_DNA"/>
</dbReference>
<dbReference type="PANTHER" id="PTHR43626:SF4">
    <property type="entry name" value="GCN5-RELATED N-ACETYLTRANSFERASE 2, CHLOROPLASTIC"/>
    <property type="match status" value="1"/>
</dbReference>
<dbReference type="Pfam" id="PF00583">
    <property type="entry name" value="Acetyltransf_1"/>
    <property type="match status" value="1"/>
</dbReference>